<dbReference type="STRING" id="1267564.SAMN05192561_10492"/>
<keyword evidence="3" id="KW-1185">Reference proteome</keyword>
<sequence length="332" mass="36821">METRKVQVTGGSTYTVSIPKTWANRNDVEAGSEVEFYPDGDSLLLSPRSDDEGTTGTLDITDLTDRELTRAVMTMYVSGFDVIALEGSEITTEQRSTIRDATQSLVGLEVLEETRDRVVVRDLLDSSELSIHNAVTRMRLISTSMLSDALTALRDLDDGLARDVIRRDDDLDRLWMVVSRIFRSTLRTPKAAEELGLPREACFDNHSSARQLERIGDHATKIAHLTLNIDEPLPDDVLSAIDDLHEDAVEVIDTAMDALFEDDTEQATAMANDAREHVRDIDDRVRQIDELLRDLDPTRAQLLGLVVDSVLRSADYGGNIAETALQKAAPTP</sequence>
<dbReference type="GO" id="GO:0030643">
    <property type="term" value="P:intracellular phosphate ion homeostasis"/>
    <property type="evidence" value="ECO:0007669"/>
    <property type="project" value="InterPro"/>
</dbReference>
<organism evidence="2 3">
    <name type="scientific">Halopenitus malekzadehii</name>
    <dbReference type="NCBI Taxonomy" id="1267564"/>
    <lineage>
        <taxon>Archaea</taxon>
        <taxon>Methanobacteriati</taxon>
        <taxon>Methanobacteriota</taxon>
        <taxon>Stenosarchaea group</taxon>
        <taxon>Halobacteria</taxon>
        <taxon>Halobacteriales</taxon>
        <taxon>Haloferacaceae</taxon>
        <taxon>Halopenitus</taxon>
    </lineage>
</organism>
<evidence type="ECO:0000313" key="3">
    <source>
        <dbReference type="Proteomes" id="UP000199215"/>
    </source>
</evidence>
<dbReference type="OrthoDB" id="40991at2157"/>
<dbReference type="GO" id="GO:0003677">
    <property type="term" value="F:DNA binding"/>
    <property type="evidence" value="ECO:0007669"/>
    <property type="project" value="InterPro"/>
</dbReference>
<dbReference type="InterPro" id="IPR028366">
    <property type="entry name" value="PhoU"/>
</dbReference>
<accession>A0A1H6IS33</accession>
<dbReference type="RefSeq" id="WP_092816947.1">
    <property type="nucleotide sequence ID" value="NZ_FNWU01000004.1"/>
</dbReference>
<dbReference type="AlphaFoldDB" id="A0A1H6IS33"/>
<proteinExistence type="predicted"/>
<reference evidence="2 3" key="1">
    <citation type="submission" date="2016-10" db="EMBL/GenBank/DDBJ databases">
        <authorList>
            <person name="de Groot N.N."/>
        </authorList>
    </citation>
    <scope>NUCLEOTIDE SEQUENCE [LARGE SCALE GENOMIC DNA]</scope>
    <source>
        <strain evidence="2 3">IBRC-M10418</strain>
    </source>
</reference>
<dbReference type="Pfam" id="PF01895">
    <property type="entry name" value="PhoU"/>
    <property type="match status" value="1"/>
</dbReference>
<evidence type="ECO:0000259" key="1">
    <source>
        <dbReference type="SMART" id="SM00966"/>
    </source>
</evidence>
<dbReference type="GO" id="GO:0045936">
    <property type="term" value="P:negative regulation of phosphate metabolic process"/>
    <property type="evidence" value="ECO:0007669"/>
    <property type="project" value="InterPro"/>
</dbReference>
<dbReference type="InterPro" id="IPR038078">
    <property type="entry name" value="PhoU-like_sf"/>
</dbReference>
<name>A0A1H6IS33_9EURY</name>
<dbReference type="PANTHER" id="PTHR42930:SF6">
    <property type="entry name" value="PHOSPHATE REGULATORY PROTEIN-LIKE PROTEIN"/>
    <property type="match status" value="1"/>
</dbReference>
<gene>
    <name evidence="2" type="ORF">SAMN05192561_10492</name>
</gene>
<dbReference type="Proteomes" id="UP000199215">
    <property type="component" value="Unassembled WGS sequence"/>
</dbReference>
<feature type="domain" description="SpoVT-AbrB" evidence="1">
    <location>
        <begin position="8"/>
        <end position="53"/>
    </location>
</feature>
<dbReference type="InterPro" id="IPR037914">
    <property type="entry name" value="SpoVT-AbrB_sf"/>
</dbReference>
<dbReference type="EMBL" id="FNWU01000004">
    <property type="protein sequence ID" value="SEH52070.1"/>
    <property type="molecule type" value="Genomic_DNA"/>
</dbReference>
<dbReference type="SUPFAM" id="SSF89447">
    <property type="entry name" value="AbrB/MazE/MraZ-like"/>
    <property type="match status" value="1"/>
</dbReference>
<evidence type="ECO:0000313" key="2">
    <source>
        <dbReference type="EMBL" id="SEH52070.1"/>
    </source>
</evidence>
<dbReference type="InterPro" id="IPR026022">
    <property type="entry name" value="PhoU_dom"/>
</dbReference>
<dbReference type="InterPro" id="IPR007159">
    <property type="entry name" value="SpoVT-AbrB_dom"/>
</dbReference>
<dbReference type="PANTHER" id="PTHR42930">
    <property type="entry name" value="PHOSPHATE-SPECIFIC TRANSPORT SYSTEM ACCESSORY PROTEIN PHOU"/>
    <property type="match status" value="1"/>
</dbReference>
<dbReference type="SUPFAM" id="SSF109755">
    <property type="entry name" value="PhoU-like"/>
    <property type="match status" value="1"/>
</dbReference>
<protein>
    <submittedName>
        <fullName evidence="2">Phosphate uptake regulator</fullName>
    </submittedName>
</protein>
<dbReference type="SMART" id="SM00966">
    <property type="entry name" value="SpoVT_AbrB"/>
    <property type="match status" value="1"/>
</dbReference>
<dbReference type="Pfam" id="PF04014">
    <property type="entry name" value="MazE_antitoxin"/>
    <property type="match status" value="1"/>
</dbReference>
<dbReference type="Gene3D" id="1.20.58.220">
    <property type="entry name" value="Phosphate transport system protein phou homolog 2, domain 2"/>
    <property type="match status" value="1"/>
</dbReference>